<accession>A0ABN9C9W1</accession>
<dbReference type="EMBL" id="CATNWA010008414">
    <property type="protein sequence ID" value="CAI9556066.1"/>
    <property type="molecule type" value="Genomic_DNA"/>
</dbReference>
<comment type="caution">
    <text evidence="2">The sequence shown here is derived from an EMBL/GenBank/DDBJ whole genome shotgun (WGS) entry which is preliminary data.</text>
</comment>
<evidence type="ECO:0000313" key="2">
    <source>
        <dbReference type="EMBL" id="CAI9556066.1"/>
    </source>
</evidence>
<feature type="non-terminal residue" evidence="2">
    <location>
        <position position="53"/>
    </location>
</feature>
<reference evidence="2" key="1">
    <citation type="submission" date="2023-05" db="EMBL/GenBank/DDBJ databases">
        <authorList>
            <person name="Stuckert A."/>
        </authorList>
    </citation>
    <scope>NUCLEOTIDE SEQUENCE</scope>
</reference>
<evidence type="ECO:0000313" key="3">
    <source>
        <dbReference type="Proteomes" id="UP001162483"/>
    </source>
</evidence>
<protein>
    <submittedName>
        <fullName evidence="2">Uncharacterized protein</fullName>
    </submittedName>
</protein>
<proteinExistence type="predicted"/>
<gene>
    <name evidence="2" type="ORF">SPARVUS_LOCUS4504643</name>
</gene>
<feature type="region of interest" description="Disordered" evidence="1">
    <location>
        <begin position="1"/>
        <end position="53"/>
    </location>
</feature>
<evidence type="ECO:0000256" key="1">
    <source>
        <dbReference type="SAM" id="MobiDB-lite"/>
    </source>
</evidence>
<feature type="compositionally biased region" description="Basic and acidic residues" evidence="1">
    <location>
        <begin position="20"/>
        <end position="32"/>
    </location>
</feature>
<name>A0ABN9C9W1_9NEOB</name>
<organism evidence="2 3">
    <name type="scientific">Staurois parvus</name>
    <dbReference type="NCBI Taxonomy" id="386267"/>
    <lineage>
        <taxon>Eukaryota</taxon>
        <taxon>Metazoa</taxon>
        <taxon>Chordata</taxon>
        <taxon>Craniata</taxon>
        <taxon>Vertebrata</taxon>
        <taxon>Euteleostomi</taxon>
        <taxon>Amphibia</taxon>
        <taxon>Batrachia</taxon>
        <taxon>Anura</taxon>
        <taxon>Neobatrachia</taxon>
        <taxon>Ranoidea</taxon>
        <taxon>Ranidae</taxon>
        <taxon>Staurois</taxon>
    </lineage>
</organism>
<keyword evidence="3" id="KW-1185">Reference proteome</keyword>
<sequence>MDTRSSRCPHSKLLAVRAPNRKEDPEEPAVDRRRGRSRLLCAKQLHTAGKYRH</sequence>
<dbReference type="Proteomes" id="UP001162483">
    <property type="component" value="Unassembled WGS sequence"/>
</dbReference>